<dbReference type="OrthoDB" id="9771846at2"/>
<dbReference type="PATRIC" id="fig|931276.5.peg.4583"/>
<accession>M1LYG7</accession>
<dbReference type="eggNOG" id="COG1216">
    <property type="taxonomic scope" value="Bacteria"/>
</dbReference>
<evidence type="ECO:0008006" key="3">
    <source>
        <dbReference type="Google" id="ProtNLM"/>
    </source>
</evidence>
<dbReference type="AlphaFoldDB" id="M1LYG7"/>
<protein>
    <recommendedName>
        <fullName evidence="3">Glycosyltransferase</fullName>
    </recommendedName>
</protein>
<proteinExistence type="predicted"/>
<reference evidence="1 2" key="1">
    <citation type="submission" date="2013-02" db="EMBL/GenBank/DDBJ databases">
        <title>Genome sequence of Clostridium saccharoperbutylacetonicum N1-4(HMT).</title>
        <authorList>
            <person name="Poehlein A."/>
            <person name="Daniel R."/>
        </authorList>
    </citation>
    <scope>NUCLEOTIDE SEQUENCE [LARGE SCALE GENOMIC DNA]</scope>
    <source>
        <strain evidence="2">N1-4(HMT)</strain>
    </source>
</reference>
<keyword evidence="2" id="KW-1185">Reference proteome</keyword>
<dbReference type="KEGG" id="csr:Cspa_c45470"/>
<sequence>MKNIATIILNRNLPEPTNALVEHIMQYDGEITDIYVVEAGSDEDKISKYCTWYVDTPDVKKNGLRYSRGMNYALSELWKTNKFEKYEAFFLITNDAELENKSTLKPLMEILKEHSRVGILSPCSNNWGEKILLANDSIKYFWFIHNNAYFLRREFIEDIYNSDEPGFMNFLFDGSNFRGYLTEVELIAKAYANNWAAAITAQVIVEENESYLINHSDIIKTETYNENLKLYVEEGLKWIKKKYGFNNRWVMQQYVKMFYESFFEYNPELKKYKIK</sequence>
<evidence type="ECO:0000313" key="1">
    <source>
        <dbReference type="EMBL" id="AGF58300.1"/>
    </source>
</evidence>
<gene>
    <name evidence="1" type="ORF">Cspa_c45470</name>
</gene>
<dbReference type="RefSeq" id="WP_015394611.1">
    <property type="nucleotide sequence ID" value="NC_020291.1"/>
</dbReference>
<organism evidence="1 2">
    <name type="scientific">Clostridium saccharoperbutylacetonicum N1-4(HMT)</name>
    <dbReference type="NCBI Taxonomy" id="931276"/>
    <lineage>
        <taxon>Bacteria</taxon>
        <taxon>Bacillati</taxon>
        <taxon>Bacillota</taxon>
        <taxon>Clostridia</taxon>
        <taxon>Eubacteriales</taxon>
        <taxon>Clostridiaceae</taxon>
        <taxon>Clostridium</taxon>
    </lineage>
</organism>
<dbReference type="InterPro" id="IPR029044">
    <property type="entry name" value="Nucleotide-diphossugar_trans"/>
</dbReference>
<dbReference type="EMBL" id="CP004121">
    <property type="protein sequence ID" value="AGF58300.1"/>
    <property type="molecule type" value="Genomic_DNA"/>
</dbReference>
<dbReference type="SUPFAM" id="SSF53448">
    <property type="entry name" value="Nucleotide-diphospho-sugar transferases"/>
    <property type="match status" value="1"/>
</dbReference>
<name>M1LYG7_9CLOT</name>
<dbReference type="Proteomes" id="UP000011728">
    <property type="component" value="Chromosome"/>
</dbReference>
<evidence type="ECO:0000313" key="2">
    <source>
        <dbReference type="Proteomes" id="UP000011728"/>
    </source>
</evidence>
<dbReference type="HOGENOM" id="CLU_1010849_0_0_9"/>